<feature type="domain" description="HTH tetR-type" evidence="3">
    <location>
        <begin position="7"/>
        <end position="67"/>
    </location>
</feature>
<dbReference type="Gene3D" id="1.10.357.10">
    <property type="entry name" value="Tetracycline Repressor, domain 2"/>
    <property type="match status" value="1"/>
</dbReference>
<organism evidence="4 5">
    <name type="scientific">Qipengyuania qiaonensis</name>
    <dbReference type="NCBI Taxonomy" id="2867240"/>
    <lineage>
        <taxon>Bacteria</taxon>
        <taxon>Pseudomonadati</taxon>
        <taxon>Pseudomonadota</taxon>
        <taxon>Alphaproteobacteria</taxon>
        <taxon>Sphingomonadales</taxon>
        <taxon>Erythrobacteraceae</taxon>
        <taxon>Qipengyuania</taxon>
    </lineage>
</organism>
<evidence type="ECO:0000256" key="1">
    <source>
        <dbReference type="ARBA" id="ARBA00023125"/>
    </source>
</evidence>
<dbReference type="RefSeq" id="WP_221558942.1">
    <property type="nucleotide sequence ID" value="NZ_JAIGNO010000008.1"/>
</dbReference>
<protein>
    <submittedName>
        <fullName evidence="4">TetR/AcrR family transcriptional regulator helix-turn-helix transcriptional regulator</fullName>
    </submittedName>
</protein>
<reference evidence="4 5" key="1">
    <citation type="submission" date="2021-08" db="EMBL/GenBank/DDBJ databases">
        <title>Comparative Genomics Analysis of the Genus Qipengyuania Reveals Extensive Genetic Diversity and Metabolic Versatility, Including the Description of Fifteen Novel Species.</title>
        <authorList>
            <person name="Liu Y."/>
        </authorList>
    </citation>
    <scope>NUCLEOTIDE SEQUENCE [LARGE SCALE GENOMIC DNA]</scope>
    <source>
        <strain evidence="4 5">6D47A</strain>
    </source>
</reference>
<dbReference type="SUPFAM" id="SSF46689">
    <property type="entry name" value="Homeodomain-like"/>
    <property type="match status" value="1"/>
</dbReference>
<dbReference type="InterPro" id="IPR001647">
    <property type="entry name" value="HTH_TetR"/>
</dbReference>
<dbReference type="Proteomes" id="UP000755104">
    <property type="component" value="Unassembled WGS sequence"/>
</dbReference>
<sequence>MSFTDSDQARLAVSRHAAELFWKNGVGRTTGDAIAAAAGLSTRTIWRYFRSKEACIEPLLLATELAFVTMLRKWPRDQSIEACLGVGMPTLVETEQQLRDAVAAARIVSILPREPALRSAWLMACHQSEATLAEIVAERLGVAPCLEIRICSASIMAALRVVDEYISSSAINHGKTFTMKQTSDLLASAFRTTDTLSICDPVT</sequence>
<evidence type="ECO:0000256" key="2">
    <source>
        <dbReference type="PROSITE-ProRule" id="PRU00335"/>
    </source>
</evidence>
<dbReference type="InterPro" id="IPR009057">
    <property type="entry name" value="Homeodomain-like_sf"/>
</dbReference>
<name>A0ABS7J7P4_9SPHN</name>
<comment type="caution">
    <text evidence="4">The sequence shown here is derived from an EMBL/GenBank/DDBJ whole genome shotgun (WGS) entry which is preliminary data.</text>
</comment>
<evidence type="ECO:0000313" key="4">
    <source>
        <dbReference type="EMBL" id="MBX7483341.1"/>
    </source>
</evidence>
<evidence type="ECO:0000313" key="5">
    <source>
        <dbReference type="Proteomes" id="UP000755104"/>
    </source>
</evidence>
<feature type="DNA-binding region" description="H-T-H motif" evidence="2">
    <location>
        <begin position="30"/>
        <end position="49"/>
    </location>
</feature>
<evidence type="ECO:0000259" key="3">
    <source>
        <dbReference type="PROSITE" id="PS50977"/>
    </source>
</evidence>
<accession>A0ABS7J7P4</accession>
<keyword evidence="5" id="KW-1185">Reference proteome</keyword>
<dbReference type="PRINTS" id="PR00455">
    <property type="entry name" value="HTHTETR"/>
</dbReference>
<proteinExistence type="predicted"/>
<gene>
    <name evidence="4" type="ORF">K3174_12440</name>
</gene>
<keyword evidence="1 2" id="KW-0238">DNA-binding</keyword>
<dbReference type="Pfam" id="PF00440">
    <property type="entry name" value="TetR_N"/>
    <property type="match status" value="1"/>
</dbReference>
<dbReference type="EMBL" id="JAIGNO010000008">
    <property type="protein sequence ID" value="MBX7483341.1"/>
    <property type="molecule type" value="Genomic_DNA"/>
</dbReference>
<dbReference type="PROSITE" id="PS50977">
    <property type="entry name" value="HTH_TETR_2"/>
    <property type="match status" value="1"/>
</dbReference>